<feature type="chain" id="PRO_5039907191" evidence="1">
    <location>
        <begin position="16"/>
        <end position="168"/>
    </location>
</feature>
<evidence type="ECO:0000313" key="2">
    <source>
        <dbReference type="EMBL" id="KAG5680287.1"/>
    </source>
</evidence>
<dbReference type="AlphaFoldDB" id="A0A9J6CEC4"/>
<name>A0A9J6CEC4_POLVA</name>
<feature type="signal peptide" evidence="1">
    <location>
        <begin position="1"/>
        <end position="15"/>
    </location>
</feature>
<evidence type="ECO:0000256" key="1">
    <source>
        <dbReference type="SAM" id="SignalP"/>
    </source>
</evidence>
<dbReference type="EMBL" id="JADBJN010000001">
    <property type="protein sequence ID" value="KAG5680287.1"/>
    <property type="molecule type" value="Genomic_DNA"/>
</dbReference>
<accession>A0A9J6CEC4</accession>
<dbReference type="Proteomes" id="UP001107558">
    <property type="component" value="Chromosome 1"/>
</dbReference>
<evidence type="ECO:0000313" key="3">
    <source>
        <dbReference type="Proteomes" id="UP001107558"/>
    </source>
</evidence>
<comment type="caution">
    <text evidence="2">The sequence shown here is derived from an EMBL/GenBank/DDBJ whole genome shotgun (WGS) entry which is preliminary data.</text>
</comment>
<sequence>MNFLVILFTIAVIAAKESSQNEMEIKNLKPEDINKVIVIKKYFDLILKSNSSSFNISNVNETFDKLCEEFKNKIKECDPNFISRKKFNDINLMSINEHIEKSSRRKRYIADDWGRKQTIKKILELDEAEQKKVLEDNPHIIIIDASANLFKPFQNFNFENYRISKRSE</sequence>
<keyword evidence="3" id="KW-1185">Reference proteome</keyword>
<organism evidence="2 3">
    <name type="scientific">Polypedilum vanderplanki</name>
    <name type="common">Sleeping chironomid midge</name>
    <dbReference type="NCBI Taxonomy" id="319348"/>
    <lineage>
        <taxon>Eukaryota</taxon>
        <taxon>Metazoa</taxon>
        <taxon>Ecdysozoa</taxon>
        <taxon>Arthropoda</taxon>
        <taxon>Hexapoda</taxon>
        <taxon>Insecta</taxon>
        <taxon>Pterygota</taxon>
        <taxon>Neoptera</taxon>
        <taxon>Endopterygota</taxon>
        <taxon>Diptera</taxon>
        <taxon>Nematocera</taxon>
        <taxon>Chironomoidea</taxon>
        <taxon>Chironomidae</taxon>
        <taxon>Chironominae</taxon>
        <taxon>Polypedilum</taxon>
        <taxon>Polypedilum</taxon>
    </lineage>
</organism>
<keyword evidence="1" id="KW-0732">Signal</keyword>
<gene>
    <name evidence="2" type="ORF">PVAND_009805</name>
</gene>
<proteinExistence type="predicted"/>
<reference evidence="2" key="1">
    <citation type="submission" date="2021-03" db="EMBL/GenBank/DDBJ databases">
        <title>Chromosome level genome of the anhydrobiotic midge Polypedilum vanderplanki.</title>
        <authorList>
            <person name="Yoshida Y."/>
            <person name="Kikawada T."/>
            <person name="Gusev O."/>
        </authorList>
    </citation>
    <scope>NUCLEOTIDE SEQUENCE</scope>
    <source>
        <strain evidence="2">NIAS01</strain>
        <tissue evidence="2">Whole body or cell culture</tissue>
    </source>
</reference>
<protein>
    <submittedName>
        <fullName evidence="2">Uncharacterized protein</fullName>
    </submittedName>
</protein>